<keyword evidence="20" id="KW-0964">Secreted</keyword>
<dbReference type="InterPro" id="IPR033905">
    <property type="entry name" value="Secretory_peroxidase"/>
</dbReference>
<dbReference type="Gene3D" id="1.10.520.10">
    <property type="match status" value="1"/>
</dbReference>
<dbReference type="EC" id="1.11.1.7" evidence="5 20"/>
<keyword evidence="8 17" id="KW-0479">Metal-binding</keyword>
<evidence type="ECO:0000313" key="23">
    <source>
        <dbReference type="Proteomes" id="UP001632038"/>
    </source>
</evidence>
<feature type="chain" id="PRO_5044531038" description="Peroxidase" evidence="20">
    <location>
        <begin position="25"/>
        <end position="333"/>
    </location>
</feature>
<evidence type="ECO:0000256" key="7">
    <source>
        <dbReference type="ARBA" id="ARBA00022617"/>
    </source>
</evidence>
<feature type="site" description="Transition state stabilizer" evidence="18">
    <location>
        <position position="64"/>
    </location>
</feature>
<evidence type="ECO:0000256" key="19">
    <source>
        <dbReference type="PIRSR" id="PIRSR600823-5"/>
    </source>
</evidence>
<organism evidence="22 23">
    <name type="scientific">Castilleja foliolosa</name>
    <dbReference type="NCBI Taxonomy" id="1961234"/>
    <lineage>
        <taxon>Eukaryota</taxon>
        <taxon>Viridiplantae</taxon>
        <taxon>Streptophyta</taxon>
        <taxon>Embryophyta</taxon>
        <taxon>Tracheophyta</taxon>
        <taxon>Spermatophyta</taxon>
        <taxon>Magnoliopsida</taxon>
        <taxon>eudicotyledons</taxon>
        <taxon>Gunneridae</taxon>
        <taxon>Pentapetalae</taxon>
        <taxon>asterids</taxon>
        <taxon>lamiids</taxon>
        <taxon>Lamiales</taxon>
        <taxon>Orobanchaceae</taxon>
        <taxon>Pedicularideae</taxon>
        <taxon>Castillejinae</taxon>
        <taxon>Castilleja</taxon>
    </lineage>
</organism>
<dbReference type="SUPFAM" id="SSF48113">
    <property type="entry name" value="Heme-dependent peroxidases"/>
    <property type="match status" value="1"/>
</dbReference>
<comment type="cofactor">
    <cofactor evidence="17 20">
        <name>Ca(2+)</name>
        <dbReference type="ChEBI" id="CHEBI:29108"/>
    </cofactor>
    <text evidence="17 20">Binds 2 calcium ions per subunit.</text>
</comment>
<feature type="binding site" evidence="17">
    <location>
        <position position="78"/>
    </location>
    <ligand>
        <name>Ca(2+)</name>
        <dbReference type="ChEBI" id="CHEBI:29108"/>
        <label>1</label>
    </ligand>
</feature>
<evidence type="ECO:0000313" key="22">
    <source>
        <dbReference type="EMBL" id="KAL3653418.1"/>
    </source>
</evidence>
<evidence type="ECO:0000256" key="3">
    <source>
        <dbReference type="ARBA" id="ARBA00004613"/>
    </source>
</evidence>
<dbReference type="GO" id="GO:0140825">
    <property type="term" value="F:lactoperoxidase activity"/>
    <property type="evidence" value="ECO:0007669"/>
    <property type="project" value="UniProtKB-EC"/>
</dbReference>
<evidence type="ECO:0000256" key="18">
    <source>
        <dbReference type="PIRSR" id="PIRSR600823-4"/>
    </source>
</evidence>
<feature type="binding site" evidence="17">
    <location>
        <position position="76"/>
    </location>
    <ligand>
        <name>Ca(2+)</name>
        <dbReference type="ChEBI" id="CHEBI:29108"/>
        <label>1</label>
    </ligand>
</feature>
<dbReference type="GO" id="GO:0006979">
    <property type="term" value="P:response to oxidative stress"/>
    <property type="evidence" value="ECO:0007669"/>
    <property type="project" value="UniProtKB-UniRule"/>
</dbReference>
<dbReference type="PRINTS" id="PR00458">
    <property type="entry name" value="PEROXIDASE"/>
</dbReference>
<dbReference type="InterPro" id="IPR019793">
    <property type="entry name" value="Peroxidases_heam-ligand_BS"/>
</dbReference>
<evidence type="ECO:0000259" key="21">
    <source>
        <dbReference type="PROSITE" id="PS50873"/>
    </source>
</evidence>
<dbReference type="PROSITE" id="PS00436">
    <property type="entry name" value="PEROXIDASE_2"/>
    <property type="match status" value="1"/>
</dbReference>
<keyword evidence="9 20" id="KW-0732">Signal</keyword>
<keyword evidence="10 17" id="KW-0106">Calcium</keyword>
<feature type="disulfide bond" evidence="19">
    <location>
        <begin position="123"/>
        <end position="329"/>
    </location>
</feature>
<dbReference type="EMBL" id="JAVIJP010000005">
    <property type="protein sequence ID" value="KAL3653418.1"/>
    <property type="molecule type" value="Genomic_DNA"/>
</dbReference>
<evidence type="ECO:0000256" key="6">
    <source>
        <dbReference type="ARBA" id="ARBA00022559"/>
    </source>
</evidence>
<dbReference type="AlphaFoldDB" id="A0ABD3EGH0"/>
<dbReference type="InterPro" id="IPR002016">
    <property type="entry name" value="Haem_peroxidase"/>
</dbReference>
<dbReference type="GO" id="GO:0046872">
    <property type="term" value="F:metal ion binding"/>
    <property type="evidence" value="ECO:0007669"/>
    <property type="project" value="UniProtKB-UniRule"/>
</dbReference>
<evidence type="ECO:0000256" key="8">
    <source>
        <dbReference type="ARBA" id="ARBA00022723"/>
    </source>
</evidence>
<accession>A0ABD3EGH0</accession>
<feature type="binding site" evidence="17">
    <location>
        <position position="255"/>
    </location>
    <ligand>
        <name>Ca(2+)</name>
        <dbReference type="ChEBI" id="CHEBI:29108"/>
        <label>2</label>
    </ligand>
</feature>
<dbReference type="PANTHER" id="PTHR31388">
    <property type="entry name" value="PEROXIDASE 72-RELATED"/>
    <property type="match status" value="1"/>
</dbReference>
<evidence type="ECO:0000256" key="14">
    <source>
        <dbReference type="ARBA" id="ARBA00023180"/>
    </source>
</evidence>
<reference evidence="23" key="1">
    <citation type="journal article" date="2024" name="IScience">
        <title>Strigolactones Initiate the Formation of Haustorium-like Structures in Castilleja.</title>
        <authorList>
            <person name="Buerger M."/>
            <person name="Peterson D."/>
            <person name="Chory J."/>
        </authorList>
    </citation>
    <scope>NUCLEOTIDE SEQUENCE [LARGE SCALE GENOMIC DNA]</scope>
</reference>
<keyword evidence="11 20" id="KW-0560">Oxidoreductase</keyword>
<dbReference type="GO" id="GO:0042744">
    <property type="term" value="P:hydrogen peroxide catabolic process"/>
    <property type="evidence" value="ECO:0007669"/>
    <property type="project" value="UniProtKB-KW"/>
</dbReference>
<dbReference type="PANTHER" id="PTHR31388:SF5">
    <property type="entry name" value="PEROXIDASE"/>
    <property type="match status" value="1"/>
</dbReference>
<keyword evidence="12 17" id="KW-0408">Iron</keyword>
<comment type="function">
    <text evidence="2">Removal of H(2)O(2), oxidation of toxic reductants, biosynthesis and degradation of lignin, suberization, auxin catabolism, response to environmental stresses such as wounding, pathogen attack and oxidative stress. These functions might be dependent on each isozyme/isoform in each plant tissue.</text>
</comment>
<dbReference type="InterPro" id="IPR000823">
    <property type="entry name" value="Peroxidase_pln"/>
</dbReference>
<dbReference type="InterPro" id="IPR010255">
    <property type="entry name" value="Haem_peroxidase_sf"/>
</dbReference>
<feature type="domain" description="Plant heme peroxidase family profile" evidence="21">
    <location>
        <begin position="27"/>
        <end position="333"/>
    </location>
</feature>
<dbReference type="FunFam" id="1.10.420.10:FF:000006">
    <property type="entry name" value="Peroxidase"/>
    <property type="match status" value="1"/>
</dbReference>
<comment type="catalytic activity">
    <reaction evidence="1 20">
        <text>2 a phenolic donor + H2O2 = 2 a phenolic radical donor + 2 H2O</text>
        <dbReference type="Rhea" id="RHEA:56136"/>
        <dbReference type="ChEBI" id="CHEBI:15377"/>
        <dbReference type="ChEBI" id="CHEBI:16240"/>
        <dbReference type="ChEBI" id="CHEBI:139520"/>
        <dbReference type="ChEBI" id="CHEBI:139521"/>
        <dbReference type="EC" id="1.11.1.7"/>
    </reaction>
</comment>
<feature type="disulfide bond" evidence="19">
    <location>
        <begin position="37"/>
        <end position="117"/>
    </location>
</feature>
<comment type="cofactor">
    <cofactor evidence="17 20">
        <name>heme b</name>
        <dbReference type="ChEBI" id="CHEBI:60344"/>
    </cofactor>
    <text evidence="17 20">Binds 1 heme b (iron(II)-protoporphyrin IX) group per subunit.</text>
</comment>
<feature type="disulfide bond" evidence="19">
    <location>
        <begin position="209"/>
        <end position="237"/>
    </location>
</feature>
<feature type="binding site" evidence="17">
    <location>
        <position position="69"/>
    </location>
    <ligand>
        <name>Ca(2+)</name>
        <dbReference type="ChEBI" id="CHEBI:29108"/>
        <label>1</label>
    </ligand>
</feature>
<dbReference type="InterPro" id="IPR019794">
    <property type="entry name" value="Peroxidases_AS"/>
</dbReference>
<comment type="similarity">
    <text evidence="20">Belongs to the peroxidase family. Classical plant (class III) peroxidase subfamily.</text>
</comment>
<dbReference type="GO" id="GO:0005576">
    <property type="term" value="C:extracellular region"/>
    <property type="evidence" value="ECO:0007669"/>
    <property type="project" value="UniProtKB-SubCell"/>
</dbReference>
<feature type="signal peptide" evidence="20">
    <location>
        <begin position="1"/>
        <end position="24"/>
    </location>
</feature>
<evidence type="ECO:0000256" key="10">
    <source>
        <dbReference type="ARBA" id="ARBA00022837"/>
    </source>
</evidence>
<feature type="binding site" evidence="16">
    <location>
        <position position="172"/>
    </location>
    <ligand>
        <name>substrate</name>
    </ligand>
</feature>
<name>A0ABD3EGH0_9LAMI</name>
<keyword evidence="23" id="KW-1185">Reference proteome</keyword>
<evidence type="ECO:0000256" key="9">
    <source>
        <dbReference type="ARBA" id="ARBA00022729"/>
    </source>
</evidence>
<evidence type="ECO:0000256" key="5">
    <source>
        <dbReference type="ARBA" id="ARBA00012313"/>
    </source>
</evidence>
<keyword evidence="20" id="KW-0376">Hydrogen peroxide</keyword>
<keyword evidence="13 19" id="KW-1015">Disulfide bond</keyword>
<dbReference type="Gene3D" id="1.10.420.10">
    <property type="entry name" value="Peroxidase, domain 2"/>
    <property type="match status" value="1"/>
</dbReference>
<feature type="binding site" evidence="17">
    <location>
        <position position="260"/>
    </location>
    <ligand>
        <name>Ca(2+)</name>
        <dbReference type="ChEBI" id="CHEBI:29108"/>
        <label>2</label>
    </ligand>
</feature>
<evidence type="ECO:0000256" key="11">
    <source>
        <dbReference type="ARBA" id="ARBA00023002"/>
    </source>
</evidence>
<evidence type="ECO:0000256" key="20">
    <source>
        <dbReference type="RuleBase" id="RU362060"/>
    </source>
</evidence>
<protein>
    <recommendedName>
        <fullName evidence="5 20">Peroxidase</fullName>
        <ecNumber evidence="5 20">1.11.1.7</ecNumber>
    </recommendedName>
</protein>
<evidence type="ECO:0000256" key="2">
    <source>
        <dbReference type="ARBA" id="ARBA00002322"/>
    </source>
</evidence>
<evidence type="ECO:0000256" key="16">
    <source>
        <dbReference type="PIRSR" id="PIRSR600823-2"/>
    </source>
</evidence>
<keyword evidence="6 20" id="KW-0575">Peroxidase</keyword>
<evidence type="ECO:0000256" key="1">
    <source>
        <dbReference type="ARBA" id="ARBA00000189"/>
    </source>
</evidence>
<feature type="binding site" evidence="17">
    <location>
        <position position="252"/>
    </location>
    <ligand>
        <name>Ca(2+)</name>
        <dbReference type="ChEBI" id="CHEBI:29108"/>
        <label>2</label>
    </ligand>
</feature>
<feature type="binding site" evidence="17">
    <location>
        <position position="90"/>
    </location>
    <ligand>
        <name>Ca(2+)</name>
        <dbReference type="ChEBI" id="CHEBI:29108"/>
        <label>1</label>
    </ligand>
</feature>
<dbReference type="FunFam" id="1.10.520.10:FF:000009">
    <property type="entry name" value="Peroxidase"/>
    <property type="match status" value="1"/>
</dbReference>
<feature type="binding site" evidence="17">
    <location>
        <position position="74"/>
    </location>
    <ligand>
        <name>Ca(2+)</name>
        <dbReference type="ChEBI" id="CHEBI:29108"/>
        <label>1</label>
    </ligand>
</feature>
<dbReference type="Pfam" id="PF00141">
    <property type="entry name" value="peroxidase"/>
    <property type="match status" value="1"/>
</dbReference>
<comment type="subcellular location">
    <subcellularLocation>
        <location evidence="3 20">Secreted</location>
    </subcellularLocation>
</comment>
<evidence type="ECO:0000256" key="12">
    <source>
        <dbReference type="ARBA" id="ARBA00023004"/>
    </source>
</evidence>
<evidence type="ECO:0000256" key="15">
    <source>
        <dbReference type="PIRSR" id="PIRSR600823-1"/>
    </source>
</evidence>
<evidence type="ECO:0000256" key="13">
    <source>
        <dbReference type="ARBA" id="ARBA00023157"/>
    </source>
</evidence>
<feature type="binding site" evidence="17">
    <location>
        <position position="72"/>
    </location>
    <ligand>
        <name>Ca(2+)</name>
        <dbReference type="ChEBI" id="CHEBI:29108"/>
        <label>1</label>
    </ligand>
</feature>
<dbReference type="Proteomes" id="UP001632038">
    <property type="component" value="Unassembled WGS sequence"/>
</dbReference>
<proteinExistence type="inferred from homology"/>
<keyword evidence="7 20" id="KW-0349">Heme</keyword>
<feature type="active site" description="Proton acceptor" evidence="15">
    <location>
        <position position="68"/>
    </location>
</feature>
<comment type="caution">
    <text evidence="22">The sequence shown here is derived from an EMBL/GenBank/DDBJ whole genome shotgun (WGS) entry which is preliminary data.</text>
</comment>
<gene>
    <name evidence="22" type="ORF">CASFOL_003099</name>
</gene>
<dbReference type="PROSITE" id="PS00435">
    <property type="entry name" value="PEROXIDASE_1"/>
    <property type="match status" value="1"/>
</dbReference>
<sequence length="333" mass="36518">MAPSLYRVNITLTILTMLLISSSANKQLDPFFYLNSCPQVLYIVHQVVQEAIEKEPRMGASLLRLHFHDCFVNGCDGSVLLDDNGSFKGEKSAGPNMNSLRGFDVVDNIKSELESQCPGVVSCADILALAASESVFQLGGIPWNFLGNGLALGLGRRDARTASQAAANKSLPAPTLDLNGLISSFKNVGLSKHDLIVLSGAHTIGQARCISFKNRVYNETKTKTIDNTFAQTLQNYCPSKSGKGDNKLAALDISTPDKFDNSYYANLVDKKGLLHSDQQLYNTDDMTNSIVMKYIQDPFAFYLDFAVSMIKMSEIRPLVGDQGEIRENCRKPN</sequence>
<keyword evidence="14" id="KW-0325">Glycoprotein</keyword>
<feature type="binding site" evidence="17">
    <location>
        <position position="203"/>
    </location>
    <ligand>
        <name>Ca(2+)</name>
        <dbReference type="ChEBI" id="CHEBI:29108"/>
        <label>2</label>
    </ligand>
</feature>
<dbReference type="CDD" id="cd00693">
    <property type="entry name" value="secretory_peroxidase"/>
    <property type="match status" value="1"/>
</dbReference>
<feature type="binding site" description="axial binding residue" evidence="17">
    <location>
        <position position="202"/>
    </location>
    <ligand>
        <name>heme b</name>
        <dbReference type="ChEBI" id="CHEBI:60344"/>
    </ligand>
    <ligandPart>
        <name>Fe</name>
        <dbReference type="ChEBI" id="CHEBI:18248"/>
    </ligandPart>
</feature>
<feature type="disulfide bond" evidence="19">
    <location>
        <begin position="70"/>
        <end position="75"/>
    </location>
</feature>
<dbReference type="GO" id="GO:0020037">
    <property type="term" value="F:heme binding"/>
    <property type="evidence" value="ECO:0007669"/>
    <property type="project" value="UniProtKB-UniRule"/>
</dbReference>
<dbReference type="PROSITE" id="PS50873">
    <property type="entry name" value="PEROXIDASE_4"/>
    <property type="match status" value="1"/>
</dbReference>
<evidence type="ECO:0000256" key="17">
    <source>
        <dbReference type="PIRSR" id="PIRSR600823-3"/>
    </source>
</evidence>
<comment type="similarity">
    <text evidence="4">Belongs to the peroxidase family. Ascorbate peroxidase subfamily.</text>
</comment>
<dbReference type="PRINTS" id="PR00461">
    <property type="entry name" value="PLPEROXIDASE"/>
</dbReference>
<evidence type="ECO:0000256" key="4">
    <source>
        <dbReference type="ARBA" id="ARBA00006873"/>
    </source>
</evidence>